<reference evidence="1" key="2">
    <citation type="journal article" date="2020" name="Nat. Commun.">
        <title>Large-scale genome sequencing of mycorrhizal fungi provides insights into the early evolution of symbiotic traits.</title>
        <authorList>
            <person name="Miyauchi S."/>
            <person name="Kiss E."/>
            <person name="Kuo A."/>
            <person name="Drula E."/>
            <person name="Kohler A."/>
            <person name="Sanchez-Garcia M."/>
            <person name="Morin E."/>
            <person name="Andreopoulos B."/>
            <person name="Barry K.W."/>
            <person name="Bonito G."/>
            <person name="Buee M."/>
            <person name="Carver A."/>
            <person name="Chen C."/>
            <person name="Cichocki N."/>
            <person name="Clum A."/>
            <person name="Culley D."/>
            <person name="Crous P.W."/>
            <person name="Fauchery L."/>
            <person name="Girlanda M."/>
            <person name="Hayes R.D."/>
            <person name="Keri Z."/>
            <person name="LaButti K."/>
            <person name="Lipzen A."/>
            <person name="Lombard V."/>
            <person name="Magnuson J."/>
            <person name="Maillard F."/>
            <person name="Murat C."/>
            <person name="Nolan M."/>
            <person name="Ohm R.A."/>
            <person name="Pangilinan J."/>
            <person name="Pereira M.F."/>
            <person name="Perotto S."/>
            <person name="Peter M."/>
            <person name="Pfister S."/>
            <person name="Riley R."/>
            <person name="Sitrit Y."/>
            <person name="Stielow J.B."/>
            <person name="Szollosi G."/>
            <person name="Zifcakova L."/>
            <person name="Stursova M."/>
            <person name="Spatafora J.W."/>
            <person name="Tedersoo L."/>
            <person name="Vaario L.M."/>
            <person name="Yamada A."/>
            <person name="Yan M."/>
            <person name="Wang P."/>
            <person name="Xu J."/>
            <person name="Bruns T."/>
            <person name="Baldrian P."/>
            <person name="Vilgalys R."/>
            <person name="Dunand C."/>
            <person name="Henrissat B."/>
            <person name="Grigoriev I.V."/>
            <person name="Hibbett D."/>
            <person name="Nagy L.G."/>
            <person name="Martin F.M."/>
        </authorList>
    </citation>
    <scope>NUCLEOTIDE SEQUENCE</scope>
    <source>
        <strain evidence="1">Prilba</strain>
    </source>
</reference>
<protein>
    <submittedName>
        <fullName evidence="1">Uncharacterized protein</fullName>
    </submittedName>
</protein>
<dbReference type="OrthoDB" id="3136780at2759"/>
<gene>
    <name evidence="1" type="ORF">DFH94DRAFT_457910</name>
</gene>
<reference evidence="1" key="1">
    <citation type="submission" date="2019-10" db="EMBL/GenBank/DDBJ databases">
        <authorList>
            <consortium name="DOE Joint Genome Institute"/>
            <person name="Kuo A."/>
            <person name="Miyauchi S."/>
            <person name="Kiss E."/>
            <person name="Drula E."/>
            <person name="Kohler A."/>
            <person name="Sanchez-Garcia M."/>
            <person name="Andreopoulos B."/>
            <person name="Barry K.W."/>
            <person name="Bonito G."/>
            <person name="Buee M."/>
            <person name="Carver A."/>
            <person name="Chen C."/>
            <person name="Cichocki N."/>
            <person name="Clum A."/>
            <person name="Culley D."/>
            <person name="Crous P.W."/>
            <person name="Fauchery L."/>
            <person name="Girlanda M."/>
            <person name="Hayes R."/>
            <person name="Keri Z."/>
            <person name="LaButti K."/>
            <person name="Lipzen A."/>
            <person name="Lombard V."/>
            <person name="Magnuson J."/>
            <person name="Maillard F."/>
            <person name="Morin E."/>
            <person name="Murat C."/>
            <person name="Nolan M."/>
            <person name="Ohm R."/>
            <person name="Pangilinan J."/>
            <person name="Pereira M."/>
            <person name="Perotto S."/>
            <person name="Peter M."/>
            <person name="Riley R."/>
            <person name="Sitrit Y."/>
            <person name="Stielow B."/>
            <person name="Szollosi G."/>
            <person name="Zifcakova L."/>
            <person name="Stursova M."/>
            <person name="Spatafora J.W."/>
            <person name="Tedersoo L."/>
            <person name="Vaario L.-M."/>
            <person name="Yamada A."/>
            <person name="Yan M."/>
            <person name="Wang P."/>
            <person name="Xu J."/>
            <person name="Bruns T."/>
            <person name="Baldrian P."/>
            <person name="Vilgalys R."/>
            <person name="Henrissat B."/>
            <person name="Grigoriev I.V."/>
            <person name="Hibbett D."/>
            <person name="Nagy L.G."/>
            <person name="Martin F.M."/>
        </authorList>
    </citation>
    <scope>NUCLEOTIDE SEQUENCE</scope>
    <source>
        <strain evidence="1">Prilba</strain>
    </source>
</reference>
<organism evidence="1 2">
    <name type="scientific">Russula ochroleuca</name>
    <dbReference type="NCBI Taxonomy" id="152965"/>
    <lineage>
        <taxon>Eukaryota</taxon>
        <taxon>Fungi</taxon>
        <taxon>Dikarya</taxon>
        <taxon>Basidiomycota</taxon>
        <taxon>Agaricomycotina</taxon>
        <taxon>Agaricomycetes</taxon>
        <taxon>Russulales</taxon>
        <taxon>Russulaceae</taxon>
        <taxon>Russula</taxon>
    </lineage>
</organism>
<sequence length="272" mass="30278">MFDGWMTRLNNVTTSSKKQDSQEKLLKFSLGLLREDAGWCSRATNAILQCHVRFAFLMAGRIDSASKSWIKGLKYDESETTRLANDINRASLDLSLYVTRMKENLSSFVFTLENIEVSARKERHTLAGWILGWLKPLFKALTRIFVSLGSFISPFLHSVLPGVCGVVPADSTLGKGAVAFCGAASELHEGNEPESLESVLLFLKEIVPKEAQNAQKRLERFDEALHIMGLGARMKTGRRVVLDGPDPAAVAEKWRDIAKQYQSVLPDDDPGY</sequence>
<proteinExistence type="predicted"/>
<dbReference type="AlphaFoldDB" id="A0A9P5T9E3"/>
<accession>A0A9P5T9E3</accession>
<evidence type="ECO:0000313" key="1">
    <source>
        <dbReference type="EMBL" id="KAF8480031.1"/>
    </source>
</evidence>
<dbReference type="EMBL" id="WHVB01000008">
    <property type="protein sequence ID" value="KAF8480031.1"/>
    <property type="molecule type" value="Genomic_DNA"/>
</dbReference>
<comment type="caution">
    <text evidence="1">The sequence shown here is derived from an EMBL/GenBank/DDBJ whole genome shotgun (WGS) entry which is preliminary data.</text>
</comment>
<dbReference type="Proteomes" id="UP000759537">
    <property type="component" value="Unassembled WGS sequence"/>
</dbReference>
<keyword evidence="2" id="KW-1185">Reference proteome</keyword>
<evidence type="ECO:0000313" key="2">
    <source>
        <dbReference type="Proteomes" id="UP000759537"/>
    </source>
</evidence>
<name>A0A9P5T9E3_9AGAM</name>